<keyword evidence="1" id="KW-1133">Transmembrane helix</keyword>
<accession>A0ABU6RQT4</accession>
<evidence type="ECO:0000313" key="2">
    <source>
        <dbReference type="EMBL" id="MED6126332.1"/>
    </source>
</evidence>
<evidence type="ECO:0008006" key="4">
    <source>
        <dbReference type="Google" id="ProtNLM"/>
    </source>
</evidence>
<keyword evidence="1" id="KW-0812">Transmembrane</keyword>
<sequence length="117" mass="13062">MVMDLRHGEFLHNWVEEHLVEGRFILYEVVGIFGFVGFVVGYMCMVGGIGSVVVVGISSIDFAGYHTTLEVVYNTVCCWVEIAGFHRSCEIPQWYGPPAIGGIYLYDVNCMNICRSA</sequence>
<feature type="transmembrane region" description="Helical" evidence="1">
    <location>
        <begin position="24"/>
        <end position="57"/>
    </location>
</feature>
<keyword evidence="3" id="KW-1185">Reference proteome</keyword>
<dbReference type="Proteomes" id="UP001341840">
    <property type="component" value="Unassembled WGS sequence"/>
</dbReference>
<name>A0ABU6RQT4_9FABA</name>
<organism evidence="2 3">
    <name type="scientific">Stylosanthes scabra</name>
    <dbReference type="NCBI Taxonomy" id="79078"/>
    <lineage>
        <taxon>Eukaryota</taxon>
        <taxon>Viridiplantae</taxon>
        <taxon>Streptophyta</taxon>
        <taxon>Embryophyta</taxon>
        <taxon>Tracheophyta</taxon>
        <taxon>Spermatophyta</taxon>
        <taxon>Magnoliopsida</taxon>
        <taxon>eudicotyledons</taxon>
        <taxon>Gunneridae</taxon>
        <taxon>Pentapetalae</taxon>
        <taxon>rosids</taxon>
        <taxon>fabids</taxon>
        <taxon>Fabales</taxon>
        <taxon>Fabaceae</taxon>
        <taxon>Papilionoideae</taxon>
        <taxon>50 kb inversion clade</taxon>
        <taxon>dalbergioids sensu lato</taxon>
        <taxon>Dalbergieae</taxon>
        <taxon>Pterocarpus clade</taxon>
        <taxon>Stylosanthes</taxon>
    </lineage>
</organism>
<proteinExistence type="predicted"/>
<protein>
    <recommendedName>
        <fullName evidence="4">Transmembrane protein</fullName>
    </recommendedName>
</protein>
<gene>
    <name evidence="2" type="ORF">PIB30_077453</name>
</gene>
<dbReference type="EMBL" id="JASCZI010031250">
    <property type="protein sequence ID" value="MED6126332.1"/>
    <property type="molecule type" value="Genomic_DNA"/>
</dbReference>
<evidence type="ECO:0000256" key="1">
    <source>
        <dbReference type="SAM" id="Phobius"/>
    </source>
</evidence>
<keyword evidence="1" id="KW-0472">Membrane</keyword>
<reference evidence="2 3" key="1">
    <citation type="journal article" date="2023" name="Plants (Basel)">
        <title>Bridging the Gap: Combining Genomics and Transcriptomics Approaches to Understand Stylosanthes scabra, an Orphan Legume from the Brazilian Caatinga.</title>
        <authorList>
            <person name="Ferreira-Neto J.R.C."/>
            <person name="da Silva M.D."/>
            <person name="Binneck E."/>
            <person name="de Melo N.F."/>
            <person name="da Silva R.H."/>
            <person name="de Melo A.L.T.M."/>
            <person name="Pandolfi V."/>
            <person name="Bustamante F.O."/>
            <person name="Brasileiro-Vidal A.C."/>
            <person name="Benko-Iseppon A.M."/>
        </authorList>
    </citation>
    <scope>NUCLEOTIDE SEQUENCE [LARGE SCALE GENOMIC DNA]</scope>
    <source>
        <tissue evidence="2">Leaves</tissue>
    </source>
</reference>
<evidence type="ECO:0000313" key="3">
    <source>
        <dbReference type="Proteomes" id="UP001341840"/>
    </source>
</evidence>
<comment type="caution">
    <text evidence="2">The sequence shown here is derived from an EMBL/GenBank/DDBJ whole genome shotgun (WGS) entry which is preliminary data.</text>
</comment>